<feature type="compositionally biased region" description="Pro residues" evidence="1">
    <location>
        <begin position="165"/>
        <end position="174"/>
    </location>
</feature>
<accession>A0A7S3S034</accession>
<organism evidence="2">
    <name type="scientific">Emiliania huxleyi</name>
    <name type="common">Coccolithophore</name>
    <name type="synonym">Pontosphaera huxleyi</name>
    <dbReference type="NCBI Taxonomy" id="2903"/>
    <lineage>
        <taxon>Eukaryota</taxon>
        <taxon>Haptista</taxon>
        <taxon>Haptophyta</taxon>
        <taxon>Prymnesiophyceae</taxon>
        <taxon>Isochrysidales</taxon>
        <taxon>Noelaerhabdaceae</taxon>
        <taxon>Emiliania</taxon>
    </lineage>
</organism>
<dbReference type="EMBL" id="HBIR01015441">
    <property type="protein sequence ID" value="CAE0540169.1"/>
    <property type="molecule type" value="Transcribed_RNA"/>
</dbReference>
<gene>
    <name evidence="2" type="ORF">EHUX00137_LOCUS11446</name>
</gene>
<sequence>MPEDEGGWDVESLLPYTPPSWVEVRGSSRGSFRVQCEGVDSIAGLQWLVHERLMLQPNQGVRLSHWGRECRGEETFRSLSLQTGAKFEMALLLQRAPDAQLARVRIACSALRTRQYAVDAATTVLQLKTLIESGAKAATTYLSGPPTASLRAITVRLRRGDRYFPPQPPVPLPPLHRRATTGGMTTSARPSTLEAAR</sequence>
<evidence type="ECO:0000256" key="1">
    <source>
        <dbReference type="SAM" id="MobiDB-lite"/>
    </source>
</evidence>
<protein>
    <recommendedName>
        <fullName evidence="3">Ubiquitin-like domain-containing protein</fullName>
    </recommendedName>
</protein>
<dbReference type="AlphaFoldDB" id="A0A7S3S034"/>
<proteinExistence type="predicted"/>
<evidence type="ECO:0008006" key="3">
    <source>
        <dbReference type="Google" id="ProtNLM"/>
    </source>
</evidence>
<name>A0A7S3S034_EMIHU</name>
<feature type="region of interest" description="Disordered" evidence="1">
    <location>
        <begin position="163"/>
        <end position="197"/>
    </location>
</feature>
<reference evidence="2" key="1">
    <citation type="submission" date="2021-01" db="EMBL/GenBank/DDBJ databases">
        <authorList>
            <person name="Corre E."/>
            <person name="Pelletier E."/>
            <person name="Niang G."/>
            <person name="Scheremetjew M."/>
            <person name="Finn R."/>
            <person name="Kale V."/>
            <person name="Holt S."/>
            <person name="Cochrane G."/>
            <person name="Meng A."/>
            <person name="Brown T."/>
            <person name="Cohen L."/>
        </authorList>
    </citation>
    <scope>NUCLEOTIDE SEQUENCE</scope>
    <source>
        <strain evidence="2">379</strain>
    </source>
</reference>
<evidence type="ECO:0000313" key="2">
    <source>
        <dbReference type="EMBL" id="CAE0540169.1"/>
    </source>
</evidence>